<dbReference type="Proteomes" id="UP000469890">
    <property type="component" value="Unassembled WGS sequence"/>
</dbReference>
<comment type="caution">
    <text evidence="2">The sequence shown here is derived from an EMBL/GenBank/DDBJ whole genome shotgun (WGS) entry which is preliminary data.</text>
</comment>
<dbReference type="EMBL" id="JAAECE010000006">
    <property type="protein sequence ID" value="KAF1799626.1"/>
    <property type="molecule type" value="Genomic_DNA"/>
</dbReference>
<evidence type="ECO:0000256" key="1">
    <source>
        <dbReference type="SAM" id="SignalP"/>
    </source>
</evidence>
<evidence type="ECO:0000313" key="3">
    <source>
        <dbReference type="Proteomes" id="UP000469890"/>
    </source>
</evidence>
<name>A0A8H4BCQ9_MUCCL</name>
<feature type="signal peptide" evidence="1">
    <location>
        <begin position="1"/>
        <end position="19"/>
    </location>
</feature>
<feature type="chain" id="PRO_5034385882" description="Secreted protein" evidence="1">
    <location>
        <begin position="20"/>
        <end position="80"/>
    </location>
</feature>
<evidence type="ECO:0000313" key="2">
    <source>
        <dbReference type="EMBL" id="KAF1799626.1"/>
    </source>
</evidence>
<sequence>MVKFLSLLAIACLTTCVFATEKSVTINGTPQTNVVANTCYHIKKAPLYEIANNSGGVLHLYTVPGCHGPSTPMAPSQAKN</sequence>
<keyword evidence="1" id="KW-0732">Signal</keyword>
<dbReference type="AlphaFoldDB" id="A0A8H4BCQ9"/>
<protein>
    <recommendedName>
        <fullName evidence="4">Secreted protein</fullName>
    </recommendedName>
</protein>
<accession>A0A8H4BCQ9</accession>
<proteinExistence type="predicted"/>
<organism evidence="2 3">
    <name type="scientific">Mucor circinelloides f. lusitanicus</name>
    <name type="common">Mucor racemosus var. lusitanicus</name>
    <dbReference type="NCBI Taxonomy" id="29924"/>
    <lineage>
        <taxon>Eukaryota</taxon>
        <taxon>Fungi</taxon>
        <taxon>Fungi incertae sedis</taxon>
        <taxon>Mucoromycota</taxon>
        <taxon>Mucoromycotina</taxon>
        <taxon>Mucoromycetes</taxon>
        <taxon>Mucorales</taxon>
        <taxon>Mucorineae</taxon>
        <taxon>Mucoraceae</taxon>
        <taxon>Mucor</taxon>
    </lineage>
</organism>
<reference evidence="2 3" key="1">
    <citation type="submission" date="2019-09" db="EMBL/GenBank/DDBJ databases">
        <authorList>
            <consortium name="DOE Joint Genome Institute"/>
            <person name="Mondo S.J."/>
            <person name="Navarro-Mendoza M.I."/>
            <person name="Perez-Arques C."/>
            <person name="Panchal S."/>
            <person name="Nicolas F.E."/>
            <person name="Ganguly P."/>
            <person name="Pangilinan J."/>
            <person name="Grigoriev I."/>
            <person name="Heitman J."/>
            <person name="Sanya K."/>
            <person name="Garre V."/>
        </authorList>
    </citation>
    <scope>NUCLEOTIDE SEQUENCE [LARGE SCALE GENOMIC DNA]</scope>
    <source>
        <strain evidence="2 3">MU402</strain>
    </source>
</reference>
<gene>
    <name evidence="2" type="ORF">FB192DRAFT_1387669</name>
</gene>
<evidence type="ECO:0008006" key="4">
    <source>
        <dbReference type="Google" id="ProtNLM"/>
    </source>
</evidence>